<sequence length="163" mass="19124">MVVKDTSFWQVSQPRNCSWILKKVLACRDIVRSHFSYVIGNGRNVSFWFDPWFNGEPICTSKLDRFISQSGLACNTKVAALLSSSGWVLPRSNYHTMLVWKQNFSLSHPLDLNKQDDIRWDSKPSKQLRVTDFWEAIRHRASVLPWTPSVWHRLHVPRYSCHH</sequence>
<evidence type="ECO:0000313" key="2">
    <source>
        <dbReference type="Proteomes" id="UP001237642"/>
    </source>
</evidence>
<comment type="caution">
    <text evidence="1">The sequence shown here is derived from an EMBL/GenBank/DDBJ whole genome shotgun (WGS) entry which is preliminary data.</text>
</comment>
<evidence type="ECO:0000313" key="1">
    <source>
        <dbReference type="EMBL" id="KAK1356325.1"/>
    </source>
</evidence>
<evidence type="ECO:0008006" key="3">
    <source>
        <dbReference type="Google" id="ProtNLM"/>
    </source>
</evidence>
<reference evidence="1" key="1">
    <citation type="submission" date="2023-02" db="EMBL/GenBank/DDBJ databases">
        <title>Genome of toxic invasive species Heracleum sosnowskyi carries increased number of genes despite the absence of recent whole-genome duplications.</title>
        <authorList>
            <person name="Schelkunov M."/>
            <person name="Shtratnikova V."/>
            <person name="Makarenko M."/>
            <person name="Klepikova A."/>
            <person name="Omelchenko D."/>
            <person name="Novikova G."/>
            <person name="Obukhova E."/>
            <person name="Bogdanov V."/>
            <person name="Penin A."/>
            <person name="Logacheva M."/>
        </authorList>
    </citation>
    <scope>NUCLEOTIDE SEQUENCE</scope>
    <source>
        <strain evidence="1">Hsosn_3</strain>
        <tissue evidence="1">Leaf</tissue>
    </source>
</reference>
<keyword evidence="2" id="KW-1185">Reference proteome</keyword>
<dbReference type="Proteomes" id="UP001237642">
    <property type="component" value="Unassembled WGS sequence"/>
</dbReference>
<proteinExistence type="predicted"/>
<accession>A0AAD8LZM1</accession>
<dbReference type="AlphaFoldDB" id="A0AAD8LZM1"/>
<gene>
    <name evidence="1" type="ORF">POM88_049581</name>
</gene>
<protein>
    <recommendedName>
        <fullName evidence="3">Reverse transcriptase zinc-binding domain-containing protein</fullName>
    </recommendedName>
</protein>
<reference evidence="1" key="2">
    <citation type="submission" date="2023-05" db="EMBL/GenBank/DDBJ databases">
        <authorList>
            <person name="Schelkunov M.I."/>
        </authorList>
    </citation>
    <scope>NUCLEOTIDE SEQUENCE</scope>
    <source>
        <strain evidence="1">Hsosn_3</strain>
        <tissue evidence="1">Leaf</tissue>
    </source>
</reference>
<name>A0AAD8LZM1_9APIA</name>
<organism evidence="1 2">
    <name type="scientific">Heracleum sosnowskyi</name>
    <dbReference type="NCBI Taxonomy" id="360622"/>
    <lineage>
        <taxon>Eukaryota</taxon>
        <taxon>Viridiplantae</taxon>
        <taxon>Streptophyta</taxon>
        <taxon>Embryophyta</taxon>
        <taxon>Tracheophyta</taxon>
        <taxon>Spermatophyta</taxon>
        <taxon>Magnoliopsida</taxon>
        <taxon>eudicotyledons</taxon>
        <taxon>Gunneridae</taxon>
        <taxon>Pentapetalae</taxon>
        <taxon>asterids</taxon>
        <taxon>campanulids</taxon>
        <taxon>Apiales</taxon>
        <taxon>Apiaceae</taxon>
        <taxon>Apioideae</taxon>
        <taxon>apioid superclade</taxon>
        <taxon>Tordylieae</taxon>
        <taxon>Tordyliinae</taxon>
        <taxon>Heracleum</taxon>
    </lineage>
</organism>
<dbReference type="EMBL" id="JAUIZM010000011">
    <property type="protein sequence ID" value="KAK1356325.1"/>
    <property type="molecule type" value="Genomic_DNA"/>
</dbReference>